<organism evidence="3 4">
    <name type="scientific">Symbiodinium natans</name>
    <dbReference type="NCBI Taxonomy" id="878477"/>
    <lineage>
        <taxon>Eukaryota</taxon>
        <taxon>Sar</taxon>
        <taxon>Alveolata</taxon>
        <taxon>Dinophyceae</taxon>
        <taxon>Suessiales</taxon>
        <taxon>Symbiodiniaceae</taxon>
        <taxon>Symbiodinium</taxon>
    </lineage>
</organism>
<accession>A0A812M553</accession>
<dbReference type="Proteomes" id="UP000604046">
    <property type="component" value="Unassembled WGS sequence"/>
</dbReference>
<dbReference type="InterPro" id="IPR002081">
    <property type="entry name" value="Cryptochrome/DNA_photolyase_1"/>
</dbReference>
<feature type="domain" description="Photolyase/cryptochrome alpha/beta" evidence="2">
    <location>
        <begin position="228"/>
        <end position="334"/>
    </location>
</feature>
<evidence type="ECO:0000313" key="4">
    <source>
        <dbReference type="Proteomes" id="UP000604046"/>
    </source>
</evidence>
<comment type="caution">
    <text evidence="3">The sequence shown here is derived from an EMBL/GenBank/DDBJ whole genome shotgun (WGS) entry which is preliminary data.</text>
</comment>
<sequence>MGRYGKELGALEKDPAGKYLDEARRQRKERLGWRAASSSAQESEHWPSADLSAGMSMQVVTRLLEGLAVGARVSFRGLGKEERALVHSVAHRVPGLSKTSRADPDTQGQRMVCVERVAPVAATEATAATAATAAAAAAATAAREDASTASATPASSDTAGPARRSRWRRAASTQQGTSDQKCSAGALIAGSGYPQREEPEAMPPAMPAAPGKGPVAAKGTRPQAQVKSLCIVWLRDDMRLEDNPALFHAAQGGFDAVLPLYILEPESSHPLRGAGRFWKHQSLRVFAHTLSRLGSRLVFRRGDAAEEIQKLLKELGLLGGRQGSRVQLAFKPPL</sequence>
<feature type="region of interest" description="Disordered" evidence="1">
    <location>
        <begin position="144"/>
        <end position="220"/>
    </location>
</feature>
<dbReference type="InterPro" id="IPR014729">
    <property type="entry name" value="Rossmann-like_a/b/a_fold"/>
</dbReference>
<evidence type="ECO:0000313" key="3">
    <source>
        <dbReference type="EMBL" id="CAE7255496.1"/>
    </source>
</evidence>
<dbReference type="InterPro" id="IPR036155">
    <property type="entry name" value="Crypto/Photolyase_N_sf"/>
</dbReference>
<dbReference type="SUPFAM" id="SSF52425">
    <property type="entry name" value="Cryptochrome/photolyase, N-terminal domain"/>
    <property type="match status" value="1"/>
</dbReference>
<evidence type="ECO:0000259" key="2">
    <source>
        <dbReference type="PROSITE" id="PS51645"/>
    </source>
</evidence>
<dbReference type="GO" id="GO:0009416">
    <property type="term" value="P:response to light stimulus"/>
    <property type="evidence" value="ECO:0007669"/>
    <property type="project" value="TreeGrafter"/>
</dbReference>
<dbReference type="PANTHER" id="PTHR11455:SF9">
    <property type="entry name" value="CRYPTOCHROME CIRCADIAN CLOCK 5 ISOFORM X1"/>
    <property type="match status" value="1"/>
</dbReference>
<dbReference type="Gene3D" id="3.40.50.620">
    <property type="entry name" value="HUPs"/>
    <property type="match status" value="1"/>
</dbReference>
<dbReference type="GO" id="GO:0003904">
    <property type="term" value="F:deoxyribodipyrimidine photo-lyase activity"/>
    <property type="evidence" value="ECO:0007669"/>
    <property type="project" value="TreeGrafter"/>
</dbReference>
<reference evidence="3" key="1">
    <citation type="submission" date="2021-02" db="EMBL/GenBank/DDBJ databases">
        <authorList>
            <person name="Dougan E. K."/>
            <person name="Rhodes N."/>
            <person name="Thang M."/>
            <person name="Chan C."/>
        </authorList>
    </citation>
    <scope>NUCLEOTIDE SEQUENCE</scope>
</reference>
<dbReference type="PROSITE" id="PS51645">
    <property type="entry name" value="PHR_CRY_ALPHA_BETA"/>
    <property type="match status" value="1"/>
</dbReference>
<evidence type="ECO:0000256" key="1">
    <source>
        <dbReference type="SAM" id="MobiDB-lite"/>
    </source>
</evidence>
<dbReference type="AlphaFoldDB" id="A0A812M553"/>
<protein>
    <submittedName>
        <fullName evidence="3">PhrA protein</fullName>
    </submittedName>
</protein>
<feature type="compositionally biased region" description="Low complexity" evidence="1">
    <location>
        <begin position="208"/>
        <end position="219"/>
    </location>
</feature>
<dbReference type="PANTHER" id="PTHR11455">
    <property type="entry name" value="CRYPTOCHROME"/>
    <property type="match status" value="1"/>
</dbReference>
<proteinExistence type="predicted"/>
<dbReference type="Pfam" id="PF00875">
    <property type="entry name" value="DNA_photolyase"/>
    <property type="match status" value="1"/>
</dbReference>
<dbReference type="GO" id="GO:0071949">
    <property type="term" value="F:FAD binding"/>
    <property type="evidence" value="ECO:0007669"/>
    <property type="project" value="TreeGrafter"/>
</dbReference>
<dbReference type="GO" id="GO:0003677">
    <property type="term" value="F:DNA binding"/>
    <property type="evidence" value="ECO:0007669"/>
    <property type="project" value="TreeGrafter"/>
</dbReference>
<gene>
    <name evidence="3" type="primary">phrA</name>
    <name evidence="3" type="ORF">SNAT2548_LOCUS13017</name>
</gene>
<name>A0A812M553_9DINO</name>
<feature type="compositionally biased region" description="Low complexity" evidence="1">
    <location>
        <begin position="144"/>
        <end position="162"/>
    </location>
</feature>
<dbReference type="EMBL" id="CAJNDS010001324">
    <property type="protein sequence ID" value="CAE7255496.1"/>
    <property type="molecule type" value="Genomic_DNA"/>
</dbReference>
<keyword evidence="4" id="KW-1185">Reference proteome</keyword>
<dbReference type="InterPro" id="IPR006050">
    <property type="entry name" value="DNA_photolyase_N"/>
</dbReference>